<dbReference type="EMBL" id="CAWUPB010000994">
    <property type="protein sequence ID" value="CAK7335890.1"/>
    <property type="molecule type" value="Genomic_DNA"/>
</dbReference>
<dbReference type="AlphaFoldDB" id="A0AAV1RJ31"/>
<evidence type="ECO:0000313" key="3">
    <source>
        <dbReference type="Proteomes" id="UP001314170"/>
    </source>
</evidence>
<proteinExistence type="predicted"/>
<keyword evidence="3" id="KW-1185">Reference proteome</keyword>
<feature type="compositionally biased region" description="Basic and acidic residues" evidence="1">
    <location>
        <begin position="111"/>
        <end position="127"/>
    </location>
</feature>
<evidence type="ECO:0000313" key="2">
    <source>
        <dbReference type="EMBL" id="CAK7335890.1"/>
    </source>
</evidence>
<accession>A0AAV1RJ31</accession>
<dbReference type="Proteomes" id="UP001314170">
    <property type="component" value="Unassembled WGS sequence"/>
</dbReference>
<reference evidence="2 3" key="1">
    <citation type="submission" date="2024-01" db="EMBL/GenBank/DDBJ databases">
        <authorList>
            <person name="Waweru B."/>
        </authorList>
    </citation>
    <scope>NUCLEOTIDE SEQUENCE [LARGE SCALE GENOMIC DNA]</scope>
</reference>
<comment type="caution">
    <text evidence="2">The sequence shown here is derived from an EMBL/GenBank/DDBJ whole genome shotgun (WGS) entry which is preliminary data.</text>
</comment>
<sequence>MVKFKTAIKNVCSRLPYKPVTSSKRDQVILSSCFHGTIQERLTFNQCAFALVIPQLMRIFGCIGNYHHGTLRNRSTNLKVDEWPVAAIAAARKIHSAPAFCNRIAQWRGKEHHLEKSKDRTSLENRRRISQHGKNSSNLSLMKNRNAETSEQDQQFVVHLQSHNKAVMPPAAAIASLFLSSNDKFHRAPTASCLVDLARFTRAWTPPATATSMLQFSPAAKFASAPAAHS</sequence>
<organism evidence="2 3">
    <name type="scientific">Dovyalis caffra</name>
    <dbReference type="NCBI Taxonomy" id="77055"/>
    <lineage>
        <taxon>Eukaryota</taxon>
        <taxon>Viridiplantae</taxon>
        <taxon>Streptophyta</taxon>
        <taxon>Embryophyta</taxon>
        <taxon>Tracheophyta</taxon>
        <taxon>Spermatophyta</taxon>
        <taxon>Magnoliopsida</taxon>
        <taxon>eudicotyledons</taxon>
        <taxon>Gunneridae</taxon>
        <taxon>Pentapetalae</taxon>
        <taxon>rosids</taxon>
        <taxon>fabids</taxon>
        <taxon>Malpighiales</taxon>
        <taxon>Salicaceae</taxon>
        <taxon>Flacourtieae</taxon>
        <taxon>Dovyalis</taxon>
    </lineage>
</organism>
<protein>
    <submittedName>
        <fullName evidence="2">Uncharacterized protein</fullName>
    </submittedName>
</protein>
<gene>
    <name evidence="2" type="ORF">DCAF_LOCUS10893</name>
</gene>
<feature type="region of interest" description="Disordered" evidence="1">
    <location>
        <begin position="111"/>
        <end position="141"/>
    </location>
</feature>
<name>A0AAV1RJ31_9ROSI</name>
<feature type="compositionally biased region" description="Polar residues" evidence="1">
    <location>
        <begin position="132"/>
        <end position="141"/>
    </location>
</feature>
<evidence type="ECO:0000256" key="1">
    <source>
        <dbReference type="SAM" id="MobiDB-lite"/>
    </source>
</evidence>